<sequence>MFDGSTARISALRAGRCAAAGPERAAARAEADRLIAATRLQSGEFPVMLANHLPMVLEALCRLGAPAARLAAYAEHYDRVHAVPLLAPRIAPLGRADWRAALGDRRREADLRDFFLTEAQRLGGFGAIRIYVPELVQGVAASALHGLMRLAYGVLRGDDAEIGAALGYWATTYLPLRDEPAGPPETDDPAALALMMRAEPAFQDFSFDAHLLWHWIAKTGRMDAFAPLIGRLRFGPETLDRVTATSAALYASTMSFEALHAVTGSHWVRIVTPYLDDPLPLLRHFWAAILALYPKIGMPLPATVDELAALRALTPPDDLDIAAAAIASDDEHDHSLVFSALQEFRRTGDPLYRVLAARRVQLM</sequence>
<dbReference type="GO" id="GO:0016491">
    <property type="term" value="F:oxidoreductase activity"/>
    <property type="evidence" value="ECO:0007669"/>
    <property type="project" value="UniProtKB-KW"/>
</dbReference>
<reference evidence="2" key="1">
    <citation type="submission" date="2020-12" db="EMBL/GenBank/DDBJ databases">
        <title>Methylobrevis albus sp. nov., isolated from fresh water lack sediment.</title>
        <authorList>
            <person name="Zou Q."/>
        </authorList>
    </citation>
    <scope>NUCLEOTIDE SEQUENCE</scope>
    <source>
        <strain evidence="2">L22</strain>
    </source>
</reference>
<dbReference type="Pfam" id="PF14027">
    <property type="entry name" value="Questin_oxidase"/>
    <property type="match status" value="1"/>
</dbReference>
<dbReference type="InterPro" id="IPR025337">
    <property type="entry name" value="Questin_oxidase-like"/>
</dbReference>
<keyword evidence="3" id="KW-1185">Reference proteome</keyword>
<evidence type="ECO:0000313" key="2">
    <source>
        <dbReference type="EMBL" id="MBH0238440.1"/>
    </source>
</evidence>
<dbReference type="Proteomes" id="UP000631694">
    <property type="component" value="Unassembled WGS sequence"/>
</dbReference>
<dbReference type="PANTHER" id="PTHR35870">
    <property type="entry name" value="PROTEIN, PUTATIVE (AFU_ORTHOLOGUE AFUA_5G03330)-RELATED"/>
    <property type="match status" value="1"/>
</dbReference>
<accession>A0A931I1E4</accession>
<protein>
    <submittedName>
        <fullName evidence="2">DUF4243 domain-containing protein</fullName>
    </submittedName>
</protein>
<keyword evidence="1" id="KW-0560">Oxidoreductase</keyword>
<name>A0A931I1E4_9HYPH</name>
<proteinExistence type="predicted"/>
<dbReference type="PANTHER" id="PTHR35870:SF1">
    <property type="entry name" value="PROTEIN, PUTATIVE (AFU_ORTHOLOGUE AFUA_5G03330)-RELATED"/>
    <property type="match status" value="1"/>
</dbReference>
<organism evidence="2 3">
    <name type="scientific">Methylobrevis albus</name>
    <dbReference type="NCBI Taxonomy" id="2793297"/>
    <lineage>
        <taxon>Bacteria</taxon>
        <taxon>Pseudomonadati</taxon>
        <taxon>Pseudomonadota</taxon>
        <taxon>Alphaproteobacteria</taxon>
        <taxon>Hyphomicrobiales</taxon>
        <taxon>Pleomorphomonadaceae</taxon>
        <taxon>Methylobrevis</taxon>
    </lineage>
</organism>
<evidence type="ECO:0000313" key="3">
    <source>
        <dbReference type="Proteomes" id="UP000631694"/>
    </source>
</evidence>
<evidence type="ECO:0000256" key="1">
    <source>
        <dbReference type="ARBA" id="ARBA00023002"/>
    </source>
</evidence>
<gene>
    <name evidence="2" type="ORF">I5731_11455</name>
</gene>
<comment type="caution">
    <text evidence="2">The sequence shown here is derived from an EMBL/GenBank/DDBJ whole genome shotgun (WGS) entry which is preliminary data.</text>
</comment>
<dbReference type="AlphaFoldDB" id="A0A931I1E4"/>
<dbReference type="EMBL" id="JADZLT010000050">
    <property type="protein sequence ID" value="MBH0238440.1"/>
    <property type="molecule type" value="Genomic_DNA"/>
</dbReference>